<dbReference type="InParanoid" id="A0A6P7NUY1"/>
<reference evidence="10" key="1">
    <citation type="submission" date="2025-08" db="UniProtKB">
        <authorList>
            <consortium name="RefSeq"/>
        </authorList>
    </citation>
    <scope>IDENTIFICATION</scope>
</reference>
<sequence>MVKKDNRLTSSQSFACVAFAGFLSKSATSPLEVVKIKSQVGTFHSKGGFLQSFVRIYQNEGLRAFWKGNFASCLRLFPYTAVHLSTYRNIVHLHMDELGFISQWRAIFAGGLAGVAAALATYPLEVAETRLVIQNCREPTYVGVFRTISKIYGSEGLLALYRGFSLTVLGAFPFSVGCYAAYINLDKLWQEPAFRFTPLQNFINGCLAAGVAQTLSYPFETVKRKMQAQSARLPHCGGVDVHFSGMADCFVQVVKNKGILSLWNGLTANTIKIVPYFGLLFTCFEMCKQVCLYRNGYIVSPLSYELTPGVDQSLRPYELEEVKRYLKNRDFGSEESSLGNRW</sequence>
<name>A0A6P7NUY1_BETSP</name>
<keyword evidence="5" id="KW-0677">Repeat</keyword>
<dbReference type="InterPro" id="IPR002067">
    <property type="entry name" value="MCP"/>
</dbReference>
<dbReference type="CTD" id="203427"/>
<evidence type="ECO:0000313" key="10">
    <source>
        <dbReference type="RefSeq" id="XP_029021344.1"/>
    </source>
</evidence>
<dbReference type="Gene3D" id="1.50.40.10">
    <property type="entry name" value="Mitochondrial carrier domain"/>
    <property type="match status" value="1"/>
</dbReference>
<evidence type="ECO:0000256" key="3">
    <source>
        <dbReference type="ARBA" id="ARBA00022448"/>
    </source>
</evidence>
<evidence type="ECO:0000256" key="6">
    <source>
        <dbReference type="ARBA" id="ARBA00023136"/>
    </source>
</evidence>
<feature type="repeat" description="Solcar" evidence="7">
    <location>
        <begin position="8"/>
        <end position="93"/>
    </location>
</feature>
<feature type="repeat" description="Solcar" evidence="7">
    <location>
        <begin position="196"/>
        <end position="290"/>
    </location>
</feature>
<feature type="repeat" description="Solcar" evidence="7">
    <location>
        <begin position="101"/>
        <end position="188"/>
    </location>
</feature>
<dbReference type="PRINTS" id="PR00926">
    <property type="entry name" value="MITOCARRIER"/>
</dbReference>
<protein>
    <submittedName>
        <fullName evidence="10">Solute carrier family 25 member 43</fullName>
    </submittedName>
</protein>
<gene>
    <name evidence="10" type="primary">slc25a43</name>
</gene>
<evidence type="ECO:0000256" key="8">
    <source>
        <dbReference type="RuleBase" id="RU000488"/>
    </source>
</evidence>
<organism evidence="9 10">
    <name type="scientific">Betta splendens</name>
    <name type="common">Siamese fighting fish</name>
    <dbReference type="NCBI Taxonomy" id="158456"/>
    <lineage>
        <taxon>Eukaryota</taxon>
        <taxon>Metazoa</taxon>
        <taxon>Chordata</taxon>
        <taxon>Craniata</taxon>
        <taxon>Vertebrata</taxon>
        <taxon>Euteleostomi</taxon>
        <taxon>Actinopterygii</taxon>
        <taxon>Neopterygii</taxon>
        <taxon>Teleostei</taxon>
        <taxon>Neoteleostei</taxon>
        <taxon>Acanthomorphata</taxon>
        <taxon>Anabantaria</taxon>
        <taxon>Anabantiformes</taxon>
        <taxon>Anabantoidei</taxon>
        <taxon>Osphronemidae</taxon>
        <taxon>Betta</taxon>
    </lineage>
</organism>
<evidence type="ECO:0000313" key="9">
    <source>
        <dbReference type="Proteomes" id="UP000515150"/>
    </source>
</evidence>
<dbReference type="PROSITE" id="PS50920">
    <property type="entry name" value="SOLCAR"/>
    <property type="match status" value="3"/>
</dbReference>
<dbReference type="AlphaFoldDB" id="A0A6P7NUY1"/>
<keyword evidence="4 7" id="KW-0812">Transmembrane</keyword>
<dbReference type="GO" id="GO:0016020">
    <property type="term" value="C:membrane"/>
    <property type="evidence" value="ECO:0007669"/>
    <property type="project" value="UniProtKB-SubCell"/>
</dbReference>
<dbReference type="InterPro" id="IPR018108">
    <property type="entry name" value="MCP_transmembrane"/>
</dbReference>
<keyword evidence="3 8" id="KW-0813">Transport</keyword>
<evidence type="ECO:0000256" key="1">
    <source>
        <dbReference type="ARBA" id="ARBA00004141"/>
    </source>
</evidence>
<keyword evidence="6 7" id="KW-0472">Membrane</keyword>
<dbReference type="PANTHER" id="PTHR24089">
    <property type="entry name" value="SOLUTE CARRIER FAMILY 25"/>
    <property type="match status" value="1"/>
</dbReference>
<proteinExistence type="inferred from homology"/>
<dbReference type="SUPFAM" id="SSF103506">
    <property type="entry name" value="Mitochondrial carrier"/>
    <property type="match status" value="1"/>
</dbReference>
<evidence type="ECO:0000256" key="4">
    <source>
        <dbReference type="ARBA" id="ARBA00022692"/>
    </source>
</evidence>
<dbReference type="KEGG" id="bspl:114864614"/>
<dbReference type="GO" id="GO:0055085">
    <property type="term" value="P:transmembrane transport"/>
    <property type="evidence" value="ECO:0007669"/>
    <property type="project" value="InterPro"/>
</dbReference>
<comment type="similarity">
    <text evidence="2 8">Belongs to the mitochondrial carrier (TC 2.A.29) family.</text>
</comment>
<accession>A0A6P7NUY1</accession>
<dbReference type="Proteomes" id="UP000515150">
    <property type="component" value="Chromosome 10"/>
</dbReference>
<dbReference type="InterPro" id="IPR023395">
    <property type="entry name" value="MCP_dom_sf"/>
</dbReference>
<dbReference type="OrthoDB" id="270584at2759"/>
<comment type="subcellular location">
    <subcellularLocation>
        <location evidence="1">Membrane</location>
        <topology evidence="1">Multi-pass membrane protein</topology>
    </subcellularLocation>
</comment>
<dbReference type="Pfam" id="PF00153">
    <property type="entry name" value="Mito_carr"/>
    <property type="match status" value="3"/>
</dbReference>
<dbReference type="RefSeq" id="XP_029021344.1">
    <property type="nucleotide sequence ID" value="XM_029165511.3"/>
</dbReference>
<dbReference type="FunCoup" id="A0A6P7NUY1">
    <property type="interactions" value="241"/>
</dbReference>
<evidence type="ECO:0000256" key="5">
    <source>
        <dbReference type="ARBA" id="ARBA00022737"/>
    </source>
</evidence>
<evidence type="ECO:0000256" key="7">
    <source>
        <dbReference type="PROSITE-ProRule" id="PRU00282"/>
    </source>
</evidence>
<evidence type="ECO:0000256" key="2">
    <source>
        <dbReference type="ARBA" id="ARBA00006375"/>
    </source>
</evidence>
<dbReference type="GeneID" id="114864614"/>
<keyword evidence="9" id="KW-1185">Reference proteome</keyword>